<keyword evidence="3" id="KW-1185">Reference proteome</keyword>
<accession>A0A917VUH4</accession>
<sequence>MSELTDAVEVDRALKARHRAMWAQGDYPAVAAEIIPELGEVLVEACGLRGGGERSETGAPRGEGRGRRLLDVAAGSGNAAIPAALAGASVVACDLTPELFEAGRRLAAQRGAEVEWRQADAEALPFGDGEFDTVLSCVGVMFAPHHQAAADELVRVCRPGGTIGLLSWTPEGFLGQMLATMKPYAPPPPPGAQPPPLWGDEDHVRALFGDRVTDIEARKQTVLVDRFKSPEEFRDYFKERYGPTIATYRAIADDPARTAALDRDLAELARRHDQGAGSTAMEWEYLLFTARRSGDEVHA</sequence>
<dbReference type="InterPro" id="IPR029063">
    <property type="entry name" value="SAM-dependent_MTases_sf"/>
</dbReference>
<dbReference type="Gene3D" id="3.40.50.150">
    <property type="entry name" value="Vaccinia Virus protein VP39"/>
    <property type="match status" value="1"/>
</dbReference>
<dbReference type="EMBL" id="BMPQ01000052">
    <property type="protein sequence ID" value="GGL15382.1"/>
    <property type="molecule type" value="Genomic_DNA"/>
</dbReference>
<reference evidence="2" key="1">
    <citation type="journal article" date="2014" name="Int. J. Syst. Evol. Microbiol.">
        <title>Complete genome sequence of Corynebacterium casei LMG S-19264T (=DSM 44701T), isolated from a smear-ripened cheese.</title>
        <authorList>
            <consortium name="US DOE Joint Genome Institute (JGI-PGF)"/>
            <person name="Walter F."/>
            <person name="Albersmeier A."/>
            <person name="Kalinowski J."/>
            <person name="Ruckert C."/>
        </authorList>
    </citation>
    <scope>NUCLEOTIDE SEQUENCE</scope>
    <source>
        <strain evidence="2">JCM 3035</strain>
    </source>
</reference>
<dbReference type="InterPro" id="IPR013216">
    <property type="entry name" value="Methyltransf_11"/>
</dbReference>
<dbReference type="PANTHER" id="PTHR43591">
    <property type="entry name" value="METHYLTRANSFERASE"/>
    <property type="match status" value="1"/>
</dbReference>
<dbReference type="Proteomes" id="UP000637788">
    <property type="component" value="Unassembled WGS sequence"/>
</dbReference>
<dbReference type="RefSeq" id="WP_189327535.1">
    <property type="nucleotide sequence ID" value="NZ_BMPQ01000052.1"/>
</dbReference>
<dbReference type="GO" id="GO:0008757">
    <property type="term" value="F:S-adenosylmethionine-dependent methyltransferase activity"/>
    <property type="evidence" value="ECO:0007669"/>
    <property type="project" value="InterPro"/>
</dbReference>
<evidence type="ECO:0000313" key="3">
    <source>
        <dbReference type="Proteomes" id="UP000637788"/>
    </source>
</evidence>
<dbReference type="AlphaFoldDB" id="A0A917VUH4"/>
<evidence type="ECO:0000259" key="1">
    <source>
        <dbReference type="Pfam" id="PF08241"/>
    </source>
</evidence>
<dbReference type="Pfam" id="PF08241">
    <property type="entry name" value="Methyltransf_11"/>
    <property type="match status" value="1"/>
</dbReference>
<name>A0A917VUH4_9ACTN</name>
<gene>
    <name evidence="2" type="ORF">GCM10010094_90360</name>
</gene>
<comment type="caution">
    <text evidence="2">The sequence shown here is derived from an EMBL/GenBank/DDBJ whole genome shotgun (WGS) entry which is preliminary data.</text>
</comment>
<dbReference type="CDD" id="cd02440">
    <property type="entry name" value="AdoMet_MTases"/>
    <property type="match status" value="1"/>
</dbReference>
<dbReference type="PANTHER" id="PTHR43591:SF24">
    <property type="entry name" value="2-METHOXY-6-POLYPRENYL-1,4-BENZOQUINOL METHYLASE, MITOCHONDRIAL"/>
    <property type="match status" value="1"/>
</dbReference>
<proteinExistence type="predicted"/>
<reference evidence="2" key="2">
    <citation type="submission" date="2020-09" db="EMBL/GenBank/DDBJ databases">
        <authorList>
            <person name="Sun Q."/>
            <person name="Ohkuma M."/>
        </authorList>
    </citation>
    <scope>NUCLEOTIDE SEQUENCE</scope>
    <source>
        <strain evidence="2">JCM 3035</strain>
    </source>
</reference>
<protein>
    <recommendedName>
        <fullName evidence="1">Methyltransferase type 11 domain-containing protein</fullName>
    </recommendedName>
</protein>
<feature type="domain" description="Methyltransferase type 11" evidence="1">
    <location>
        <begin position="70"/>
        <end position="163"/>
    </location>
</feature>
<organism evidence="2 3">
    <name type="scientific">Streptomyces flaveus</name>
    <dbReference type="NCBI Taxonomy" id="66370"/>
    <lineage>
        <taxon>Bacteria</taxon>
        <taxon>Bacillati</taxon>
        <taxon>Actinomycetota</taxon>
        <taxon>Actinomycetes</taxon>
        <taxon>Kitasatosporales</taxon>
        <taxon>Streptomycetaceae</taxon>
        <taxon>Streptomyces</taxon>
        <taxon>Streptomyces aurantiacus group</taxon>
    </lineage>
</organism>
<dbReference type="SUPFAM" id="SSF53335">
    <property type="entry name" value="S-adenosyl-L-methionine-dependent methyltransferases"/>
    <property type="match status" value="1"/>
</dbReference>
<evidence type="ECO:0000313" key="2">
    <source>
        <dbReference type="EMBL" id="GGL15382.1"/>
    </source>
</evidence>